<dbReference type="InterPro" id="IPR029058">
    <property type="entry name" value="AB_hydrolase_fold"/>
</dbReference>
<dbReference type="InterPro" id="IPR000073">
    <property type="entry name" value="AB_hydrolase_1"/>
</dbReference>
<feature type="domain" description="AB hydrolase-1" evidence="1">
    <location>
        <begin position="25"/>
        <end position="255"/>
    </location>
</feature>
<keyword evidence="2" id="KW-0378">Hydrolase</keyword>
<dbReference type="PANTHER" id="PTHR43433">
    <property type="entry name" value="HYDROLASE, ALPHA/BETA FOLD FAMILY PROTEIN"/>
    <property type="match status" value="1"/>
</dbReference>
<evidence type="ECO:0000313" key="3">
    <source>
        <dbReference type="Proteomes" id="UP000831607"/>
    </source>
</evidence>
<accession>A0ABY4AII7</accession>
<dbReference type="EMBL" id="CP063982">
    <property type="protein sequence ID" value="UOD50099.1"/>
    <property type="molecule type" value="Genomic_DNA"/>
</dbReference>
<reference evidence="2 3" key="1">
    <citation type="submission" date="2020-11" db="EMBL/GenBank/DDBJ databases">
        <title>Algicoccus daihaiensis sp.nov., isolated from Daihai Lake in Inner Mongolia.</title>
        <authorList>
            <person name="Kai J."/>
        </authorList>
    </citation>
    <scope>NUCLEOTIDE SEQUENCE [LARGE SCALE GENOMIC DNA]</scope>
    <source>
        <strain evidence="3">f23</strain>
    </source>
</reference>
<sequence>MSELNLSDANLYYEVHEATRPSNNPPLLLVAGLASDSQSWQPALHALTQDRRIILLDNRGSGRTRAPNEITLTQMAQDCLALCDHLKIDQIDLLGHSMGGCVSLNVARMAPERIRKLIICNSTSRTGARNDMMFTDWADALDEAGATARWYRTFFYWIFTREFFNNEQALQQLVNLVMNYEYGPNAVTYRSQVNALKGFDATAWLSQITTQALVIASSEDLIFPPGDDASGLAALPNAQVDVIPGLAHSLPLEAPRVFGERVLGFLNR</sequence>
<dbReference type="InterPro" id="IPR050471">
    <property type="entry name" value="AB_hydrolase"/>
</dbReference>
<protein>
    <submittedName>
        <fullName evidence="2">Alpha/beta fold hydrolase</fullName>
    </submittedName>
</protein>
<dbReference type="PANTHER" id="PTHR43433:SF10">
    <property type="entry name" value="AB HYDROLASE-1 DOMAIN-CONTAINING PROTEIN"/>
    <property type="match status" value="1"/>
</dbReference>
<dbReference type="PRINTS" id="PR00111">
    <property type="entry name" value="ABHYDROLASE"/>
</dbReference>
<dbReference type="SUPFAM" id="SSF53474">
    <property type="entry name" value="alpha/beta-Hydrolases"/>
    <property type="match status" value="1"/>
</dbReference>
<dbReference type="RefSeq" id="WP_243478496.1">
    <property type="nucleotide sequence ID" value="NZ_CP063982.1"/>
</dbReference>
<dbReference type="Proteomes" id="UP000831607">
    <property type="component" value="Chromosome"/>
</dbReference>
<evidence type="ECO:0000259" key="1">
    <source>
        <dbReference type="Pfam" id="PF00561"/>
    </source>
</evidence>
<evidence type="ECO:0000313" key="2">
    <source>
        <dbReference type="EMBL" id="UOD50099.1"/>
    </source>
</evidence>
<name>A0ABY4AII7_9BURK</name>
<gene>
    <name evidence="2" type="ORF">DHf2319_11755</name>
</gene>
<dbReference type="Gene3D" id="3.40.50.1820">
    <property type="entry name" value="alpha/beta hydrolase"/>
    <property type="match status" value="1"/>
</dbReference>
<keyword evidence="3" id="KW-1185">Reference proteome</keyword>
<organism evidence="2 3">
    <name type="scientific">Orrella daihaiensis</name>
    <dbReference type="NCBI Taxonomy" id="2782176"/>
    <lineage>
        <taxon>Bacteria</taxon>
        <taxon>Pseudomonadati</taxon>
        <taxon>Pseudomonadota</taxon>
        <taxon>Betaproteobacteria</taxon>
        <taxon>Burkholderiales</taxon>
        <taxon>Alcaligenaceae</taxon>
        <taxon>Orrella</taxon>
    </lineage>
</organism>
<dbReference type="Pfam" id="PF00561">
    <property type="entry name" value="Abhydrolase_1"/>
    <property type="match status" value="1"/>
</dbReference>
<proteinExistence type="predicted"/>
<dbReference type="GO" id="GO:0016787">
    <property type="term" value="F:hydrolase activity"/>
    <property type="evidence" value="ECO:0007669"/>
    <property type="project" value="UniProtKB-KW"/>
</dbReference>